<dbReference type="RefSeq" id="WP_035278709.1">
    <property type="nucleotide sequence ID" value="NZ_AYXG01000028.1"/>
</dbReference>
<proteinExistence type="predicted"/>
<keyword evidence="3" id="KW-1185">Reference proteome</keyword>
<protein>
    <submittedName>
        <fullName evidence="2">Uncharacterized protein</fullName>
    </submittedName>
</protein>
<dbReference type="STRING" id="909613.UO65_0742"/>
<organism evidence="2 3">
    <name type="scientific">Actinokineospora spheciospongiae</name>
    <dbReference type="NCBI Taxonomy" id="909613"/>
    <lineage>
        <taxon>Bacteria</taxon>
        <taxon>Bacillati</taxon>
        <taxon>Actinomycetota</taxon>
        <taxon>Actinomycetes</taxon>
        <taxon>Pseudonocardiales</taxon>
        <taxon>Pseudonocardiaceae</taxon>
        <taxon>Actinokineospora</taxon>
    </lineage>
</organism>
<gene>
    <name evidence="2" type="ORF">UO65_0742</name>
</gene>
<keyword evidence="1" id="KW-0812">Transmembrane</keyword>
<dbReference type="AlphaFoldDB" id="W7J4H2"/>
<feature type="transmembrane region" description="Helical" evidence="1">
    <location>
        <begin position="12"/>
        <end position="33"/>
    </location>
</feature>
<name>W7J4H2_9PSEU</name>
<dbReference type="OrthoDB" id="3827100at2"/>
<comment type="caution">
    <text evidence="2">The sequence shown here is derived from an EMBL/GenBank/DDBJ whole genome shotgun (WGS) entry which is preliminary data.</text>
</comment>
<evidence type="ECO:0000256" key="1">
    <source>
        <dbReference type="SAM" id="Phobius"/>
    </source>
</evidence>
<feature type="transmembrane region" description="Helical" evidence="1">
    <location>
        <begin position="69"/>
        <end position="102"/>
    </location>
</feature>
<evidence type="ECO:0000313" key="2">
    <source>
        <dbReference type="EMBL" id="EWC63912.1"/>
    </source>
</evidence>
<dbReference type="EMBL" id="AYXG01000028">
    <property type="protein sequence ID" value="EWC63912.1"/>
    <property type="molecule type" value="Genomic_DNA"/>
</dbReference>
<keyword evidence="1" id="KW-0472">Membrane</keyword>
<reference evidence="2 3" key="1">
    <citation type="journal article" date="2014" name="Genome Announc.">
        <title>Draft Genome Sequence of the Antitrypanosomally Active Sponge-Associated Bacterium Actinokineospora sp. Strain EG49.</title>
        <authorList>
            <person name="Harjes J."/>
            <person name="Ryu T."/>
            <person name="Abdelmohsen U.R."/>
            <person name="Moitinho-Silva L."/>
            <person name="Horn H."/>
            <person name="Ravasi T."/>
            <person name="Hentschel U."/>
        </authorList>
    </citation>
    <scope>NUCLEOTIDE SEQUENCE [LARGE SCALE GENOMIC DNA]</scope>
    <source>
        <strain evidence="2 3">EG49</strain>
    </source>
</reference>
<accession>W7J4H2</accession>
<dbReference type="Proteomes" id="UP000019277">
    <property type="component" value="Unassembled WGS sequence"/>
</dbReference>
<evidence type="ECO:0000313" key="3">
    <source>
        <dbReference type="Proteomes" id="UP000019277"/>
    </source>
</evidence>
<keyword evidence="1" id="KW-1133">Transmembrane helix</keyword>
<feature type="transmembrane region" description="Helical" evidence="1">
    <location>
        <begin position="39"/>
        <end position="57"/>
    </location>
</feature>
<sequence>MVTSLLSARGYRLAWAGVAGMTGFAGLLLGVVLTGTWSLVMILATATCLAVACRAAAEDLADRTVRLPPLVALLAAVLVAGTGLVLALGGAAVALLVCLAATGLPLLGPRHRFLDTAELRGRWEAGARALAGASTPAEAAAVVRDRARCLDELERRDPEGVRRWLSSPDPFARFGTADPA</sequence>